<protein>
    <submittedName>
        <fullName evidence="6">Invasion associated protein p60</fullName>
    </submittedName>
</protein>
<dbReference type="EMBL" id="FPHN01000148">
    <property type="protein sequence ID" value="SFV62754.1"/>
    <property type="molecule type" value="Genomic_DNA"/>
</dbReference>
<comment type="similarity">
    <text evidence="1">Belongs to the peptidase C40 family.</text>
</comment>
<evidence type="ECO:0000256" key="2">
    <source>
        <dbReference type="ARBA" id="ARBA00022670"/>
    </source>
</evidence>
<proteinExistence type="inferred from homology"/>
<dbReference type="Gene3D" id="3.90.1720.10">
    <property type="entry name" value="endopeptidase domain like (from Nostoc punctiforme)"/>
    <property type="match status" value="1"/>
</dbReference>
<evidence type="ECO:0000256" key="4">
    <source>
        <dbReference type="ARBA" id="ARBA00022807"/>
    </source>
</evidence>
<dbReference type="GO" id="GO:0006508">
    <property type="term" value="P:proteolysis"/>
    <property type="evidence" value="ECO:0007669"/>
    <property type="project" value="UniProtKB-KW"/>
</dbReference>
<dbReference type="AlphaFoldDB" id="A0A1W1CAG0"/>
<evidence type="ECO:0000256" key="1">
    <source>
        <dbReference type="ARBA" id="ARBA00007074"/>
    </source>
</evidence>
<feature type="domain" description="NlpC/P60" evidence="5">
    <location>
        <begin position="103"/>
        <end position="230"/>
    </location>
</feature>
<keyword evidence="3" id="KW-0378">Hydrolase</keyword>
<evidence type="ECO:0000259" key="5">
    <source>
        <dbReference type="PROSITE" id="PS51935"/>
    </source>
</evidence>
<dbReference type="PANTHER" id="PTHR47053">
    <property type="entry name" value="MUREIN DD-ENDOPEPTIDASE MEPH-RELATED"/>
    <property type="match status" value="1"/>
</dbReference>
<reference evidence="6" key="1">
    <citation type="submission" date="2016-10" db="EMBL/GenBank/DDBJ databases">
        <authorList>
            <person name="de Groot N.N."/>
        </authorList>
    </citation>
    <scope>NUCLEOTIDE SEQUENCE</scope>
</reference>
<evidence type="ECO:0000313" key="6">
    <source>
        <dbReference type="EMBL" id="SFV62754.1"/>
    </source>
</evidence>
<dbReference type="PROSITE" id="PS51935">
    <property type="entry name" value="NLPC_P60"/>
    <property type="match status" value="1"/>
</dbReference>
<accession>A0A1W1CAG0</accession>
<organism evidence="6">
    <name type="scientific">hydrothermal vent metagenome</name>
    <dbReference type="NCBI Taxonomy" id="652676"/>
    <lineage>
        <taxon>unclassified sequences</taxon>
        <taxon>metagenomes</taxon>
        <taxon>ecological metagenomes</taxon>
    </lineage>
</organism>
<name>A0A1W1CAG0_9ZZZZ</name>
<gene>
    <name evidence="6" type="ORF">MNB_SV-14-1566</name>
</gene>
<dbReference type="SUPFAM" id="SSF54001">
    <property type="entry name" value="Cysteine proteinases"/>
    <property type="match status" value="1"/>
</dbReference>
<dbReference type="InterPro" id="IPR051202">
    <property type="entry name" value="Peptidase_C40"/>
</dbReference>
<keyword evidence="2" id="KW-0645">Protease</keyword>
<keyword evidence="4" id="KW-0788">Thiol protease</keyword>
<dbReference type="Pfam" id="PF00877">
    <property type="entry name" value="NLPC_P60"/>
    <property type="match status" value="1"/>
</dbReference>
<dbReference type="InterPro" id="IPR000064">
    <property type="entry name" value="NLP_P60_dom"/>
</dbReference>
<dbReference type="PANTHER" id="PTHR47053:SF1">
    <property type="entry name" value="MUREIN DD-ENDOPEPTIDASE MEPH-RELATED"/>
    <property type="match status" value="1"/>
</dbReference>
<dbReference type="InterPro" id="IPR038765">
    <property type="entry name" value="Papain-like_cys_pep_sf"/>
</dbReference>
<sequence>MNLLKNTLLSVIAIQVLVLAQLSFIKYSDNKSYANFLRASLFTSTSSSKQKLPLVIQTTFFLPKKKILGSSITEQLKNEIKSLISSQLSSDYFALLYKSKKEEEKICKKIEANAKKLLGVKYVWGATGPNKFDCSGFTQKVYKMAGIKIPRNSRAQAKVGQYIKYENLKKGDMIFFDTNRKKIGRVNHVGIYLEDGKFIHASSGSKKVVITNLDKKRYYKNRFLWGRRIINNDIRGLHLSKSSV</sequence>
<dbReference type="GO" id="GO:0008234">
    <property type="term" value="F:cysteine-type peptidase activity"/>
    <property type="evidence" value="ECO:0007669"/>
    <property type="project" value="UniProtKB-KW"/>
</dbReference>
<evidence type="ECO:0000256" key="3">
    <source>
        <dbReference type="ARBA" id="ARBA00022801"/>
    </source>
</evidence>